<organism evidence="2 3">
    <name type="scientific">Burkholderia thailandensis (strain ATCC 700388 / DSM 13276 / CCUG 48851 / CIP 106301 / E264)</name>
    <dbReference type="NCBI Taxonomy" id="271848"/>
    <lineage>
        <taxon>Bacteria</taxon>
        <taxon>Pseudomonadati</taxon>
        <taxon>Pseudomonadota</taxon>
        <taxon>Betaproteobacteria</taxon>
        <taxon>Burkholderiales</taxon>
        <taxon>Burkholderiaceae</taxon>
        <taxon>Burkholderia</taxon>
        <taxon>pseudomallei group</taxon>
    </lineage>
</organism>
<feature type="region of interest" description="Disordered" evidence="1">
    <location>
        <begin position="1"/>
        <end position="46"/>
    </location>
</feature>
<feature type="region of interest" description="Disordered" evidence="1">
    <location>
        <begin position="417"/>
        <end position="663"/>
    </location>
</feature>
<dbReference type="Proteomes" id="UP000001930">
    <property type="component" value="Chromosome II"/>
</dbReference>
<feature type="region of interest" description="Disordered" evidence="1">
    <location>
        <begin position="749"/>
        <end position="850"/>
    </location>
</feature>
<sequence>MPRSEATDKRKKFAMPPSIHRSSSINSTPAACGARRSSGPGGGLSADVARVASARRHTMPEIGARRGADGDRAAPALRESFRLRLDTVSSRAATPPEADPRATAATDGTGATGTAGGPSHGATSLDAARACLAELAGDRRGALTTLVAQLNGHDRRALDHLALTVHALHLTVDDASHAKAFAGIGDALASFLAAAARSNAKPGSTPRDLCVEGNKDYRTLCERVGGLLRTDGIADAMFGRARERGDAAADALVSERLGGRMDGHVRTNGMVNRHGGDAQLRMADAAQRFALGARHATNLVDMVGTALELLGRTDQLLNDVSLKRPAADPGGPRAPGGEPAGPAGPASGAAQQPAAPVVVNNHNENNVNVNLDGLEKLVGDLGKMMGALLERMGAHDPSHAQPAARDANGRVHVRTGGHATVVKSPVSVARTSNGGAPGSPAADGTRGDAPMPPMPPASPAGGPSVDGRTPATNTVERSAGNGGASPTGAWRRADDGGWRMARGNPVVRTTEGATRIDPFSRVGARPASGAGATGARRDAAGAATQRSAVSETGGGAADATALRGGGGAVPGGVAGRVERRIPDVRAGGPERDAPGERAAGPNGSNGRSVGQPMAGHAPAGGSDAVDSADASGGGTGERATGMPPATGSWSRDPASGGWVRAGGAAPLRSTEGFGRLDPFAGAQRHAFAPGASAVSSPSIARASMSAGSTSASPAVSSVASPNTSGIAPPVASGGALNVASGVTSNVTSGVAPDSAAWPRPSALAPRNIDPRRMNRAQLERAGLYPLVDDDASSPSPSPSPSSPSSQSAPADAVDAADAADAGDAVDAGDAAARRASWPDAGAPKPGAAKTFPSVAPAARIVTTEGATRVGWNDSIAKGTKR</sequence>
<reference evidence="2 3" key="1">
    <citation type="journal article" date="2005" name="BMC Genomics">
        <title>Bacterial genome adaptation to niches: divergence of the potential virulence genes in three Burkholderia species of different survival strategies.</title>
        <authorList>
            <person name="Kim H.S."/>
            <person name="Schell M.A."/>
            <person name="Yu Y."/>
            <person name="Ulrich R.L."/>
            <person name="Sarria S.H."/>
            <person name="Nierman W.C."/>
            <person name="DeShazer D."/>
        </authorList>
    </citation>
    <scope>NUCLEOTIDE SEQUENCE [LARGE SCALE GENOMIC DNA]</scope>
    <source>
        <strain evidence="3">ATCC 700388 / DSM 13276 / CCUG 48851 / CIP 106301 / E264</strain>
    </source>
</reference>
<protein>
    <submittedName>
        <fullName evidence="2">Uncharacterized protein</fullName>
    </submittedName>
</protein>
<gene>
    <name evidence="2" type="ordered locus">BTH_II0845</name>
</gene>
<feature type="compositionally biased region" description="Low complexity" evidence="1">
    <location>
        <begin position="802"/>
        <end position="849"/>
    </location>
</feature>
<dbReference type="HOGENOM" id="CLU_015519_0_0_4"/>
<feature type="region of interest" description="Disordered" evidence="1">
    <location>
        <begin position="87"/>
        <end position="122"/>
    </location>
</feature>
<name>Q2T707_BURTA</name>
<proteinExistence type="predicted"/>
<dbReference type="AlphaFoldDB" id="Q2T707"/>
<feature type="compositionally biased region" description="Gly residues" evidence="1">
    <location>
        <begin position="110"/>
        <end position="119"/>
    </location>
</feature>
<dbReference type="EMBL" id="CP000085">
    <property type="protein sequence ID" value="ABC35694.1"/>
    <property type="molecule type" value="Genomic_DNA"/>
</dbReference>
<feature type="compositionally biased region" description="Basic and acidic residues" evidence="1">
    <location>
        <begin position="576"/>
        <end position="595"/>
    </location>
</feature>
<dbReference type="KEGG" id="bte:BTH_II0845"/>
<feature type="region of interest" description="Disordered" evidence="1">
    <location>
        <begin position="322"/>
        <end position="353"/>
    </location>
</feature>
<feature type="compositionally biased region" description="Low complexity" evidence="1">
    <location>
        <begin position="617"/>
        <end position="630"/>
    </location>
</feature>
<evidence type="ECO:0000256" key="1">
    <source>
        <dbReference type="SAM" id="MobiDB-lite"/>
    </source>
</evidence>
<accession>Q2T707</accession>
<feature type="compositionally biased region" description="Low complexity" evidence="1">
    <location>
        <begin position="523"/>
        <end position="534"/>
    </location>
</feature>
<feature type="compositionally biased region" description="Low complexity" evidence="1">
    <location>
        <begin position="327"/>
        <end position="353"/>
    </location>
</feature>
<feature type="compositionally biased region" description="Gly residues" evidence="1">
    <location>
        <begin position="563"/>
        <end position="574"/>
    </location>
</feature>
<evidence type="ECO:0000313" key="3">
    <source>
        <dbReference type="Proteomes" id="UP000001930"/>
    </source>
</evidence>
<evidence type="ECO:0000313" key="2">
    <source>
        <dbReference type="EMBL" id="ABC35694.1"/>
    </source>
</evidence>
<keyword evidence="3" id="KW-1185">Reference proteome</keyword>
<feature type="compositionally biased region" description="Polar residues" evidence="1">
    <location>
        <begin position="20"/>
        <end position="29"/>
    </location>
</feature>